<evidence type="ECO:0000313" key="3">
    <source>
        <dbReference type="Proteomes" id="UP000887300"/>
    </source>
</evidence>
<proteinExistence type="predicted"/>
<protein>
    <submittedName>
        <fullName evidence="2">Uncharacterized protein</fullName>
    </submittedName>
</protein>
<reference evidence="2" key="1">
    <citation type="journal article" date="2021" name="ISME J.">
        <title>Genomic evolution of the class Acidithiobacillia: deep-branching Proteobacteria living in extreme acidic conditions.</title>
        <authorList>
            <person name="Moya-Beltran A."/>
            <person name="Beard S."/>
            <person name="Rojas-Villalobos C."/>
            <person name="Issotta F."/>
            <person name="Gallardo Y."/>
            <person name="Ulloa R."/>
            <person name="Giaveno A."/>
            <person name="Degli Esposti M."/>
            <person name="Johnson D.B."/>
            <person name="Quatrini R."/>
        </authorList>
    </citation>
    <scope>NUCLEOTIDE SEQUENCE</scope>
    <source>
        <strain evidence="2">DSM 583</strain>
    </source>
</reference>
<comment type="caution">
    <text evidence="2">The sequence shown here is derived from an EMBL/GenBank/DDBJ whole genome shotgun (WGS) entry which is preliminary data.</text>
</comment>
<organism evidence="2 3">
    <name type="scientific">Acidithiobacillus ferridurans</name>
    <dbReference type="NCBI Taxonomy" id="1232575"/>
    <lineage>
        <taxon>Bacteria</taxon>
        <taxon>Pseudomonadati</taxon>
        <taxon>Pseudomonadota</taxon>
        <taxon>Acidithiobacillia</taxon>
        <taxon>Acidithiobacillales</taxon>
        <taxon>Acidithiobacillaceae</taxon>
        <taxon>Acidithiobacillus</taxon>
    </lineage>
</organism>
<dbReference type="RefSeq" id="WP_215886396.1">
    <property type="nucleotide sequence ID" value="NZ_CP134225.1"/>
</dbReference>
<feature type="transmembrane region" description="Helical" evidence="1">
    <location>
        <begin position="71"/>
        <end position="93"/>
    </location>
</feature>
<accession>A0A8X8G898</accession>
<sequence>MSVIHTLIYGGLTLGVLSMVAAWLSGREPEPEGLFAMLWKVMAAAFSISGLLTWVMVPVDLHIVHTQVSDLHFILFTATLVMLLLWSMSRIIVLKLELS</sequence>
<keyword evidence="1" id="KW-1133">Transmembrane helix</keyword>
<keyword evidence="1" id="KW-0812">Transmembrane</keyword>
<dbReference type="Proteomes" id="UP000887300">
    <property type="component" value="Unassembled WGS sequence"/>
</dbReference>
<dbReference type="EMBL" id="JABBHS010000027">
    <property type="protein sequence ID" value="MBU2721819.1"/>
    <property type="molecule type" value="Genomic_DNA"/>
</dbReference>
<gene>
    <name evidence="2" type="ORF">HF568_00925</name>
</gene>
<evidence type="ECO:0000313" key="2">
    <source>
        <dbReference type="EMBL" id="MBU2721819.1"/>
    </source>
</evidence>
<dbReference type="AlphaFoldDB" id="A0A8X8G898"/>
<name>A0A8X8G898_ACIFI</name>
<evidence type="ECO:0000256" key="1">
    <source>
        <dbReference type="SAM" id="Phobius"/>
    </source>
</evidence>
<keyword evidence="1" id="KW-0472">Membrane</keyword>
<feature type="transmembrane region" description="Helical" evidence="1">
    <location>
        <begin position="6"/>
        <end position="25"/>
    </location>
</feature>
<feature type="transmembrane region" description="Helical" evidence="1">
    <location>
        <begin position="37"/>
        <end position="59"/>
    </location>
</feature>